<feature type="domain" description="Tyr recombinase" evidence="6">
    <location>
        <begin position="130"/>
        <end position="315"/>
    </location>
</feature>
<dbReference type="InterPro" id="IPR011010">
    <property type="entry name" value="DNA_brk_join_enz"/>
</dbReference>
<accession>A0A1H0JND2</accession>
<keyword evidence="1" id="KW-0159">Chromosome partition</keyword>
<evidence type="ECO:0000256" key="5">
    <source>
        <dbReference type="PROSITE-ProRule" id="PRU01248"/>
    </source>
</evidence>
<evidence type="ECO:0000259" key="6">
    <source>
        <dbReference type="PROSITE" id="PS51898"/>
    </source>
</evidence>
<evidence type="ECO:0000256" key="3">
    <source>
        <dbReference type="ARBA" id="ARBA00023125"/>
    </source>
</evidence>
<dbReference type="Pfam" id="PF00589">
    <property type="entry name" value="Phage_integrase"/>
    <property type="match status" value="1"/>
</dbReference>
<dbReference type="InterPro" id="IPR010998">
    <property type="entry name" value="Integrase_recombinase_N"/>
</dbReference>
<evidence type="ECO:0000256" key="4">
    <source>
        <dbReference type="ARBA" id="ARBA00023172"/>
    </source>
</evidence>
<reference evidence="8 9" key="1">
    <citation type="submission" date="2016-10" db="EMBL/GenBank/DDBJ databases">
        <authorList>
            <person name="Varghese N."/>
            <person name="Submissions S."/>
        </authorList>
    </citation>
    <scope>NUCLEOTIDE SEQUENCE [LARGE SCALE GENOMIC DNA]</scope>
    <source>
        <strain evidence="8 9">CGMCC 1.6497</strain>
    </source>
</reference>
<dbReference type="InterPro" id="IPR050090">
    <property type="entry name" value="Tyrosine_recombinase_XerCD"/>
</dbReference>
<keyword evidence="9" id="KW-1185">Reference proteome</keyword>
<evidence type="ECO:0000259" key="7">
    <source>
        <dbReference type="PROSITE" id="PS51900"/>
    </source>
</evidence>
<dbReference type="InterPro" id="IPR002104">
    <property type="entry name" value="Integrase_catalytic"/>
</dbReference>
<dbReference type="PANTHER" id="PTHR30349:SF81">
    <property type="entry name" value="TYROSINE RECOMBINASE XERC"/>
    <property type="match status" value="1"/>
</dbReference>
<dbReference type="InterPro" id="IPR004107">
    <property type="entry name" value="Integrase_SAM-like_N"/>
</dbReference>
<dbReference type="EMBL" id="FNJC01000001">
    <property type="protein sequence ID" value="SDO44979.1"/>
    <property type="molecule type" value="Genomic_DNA"/>
</dbReference>
<dbReference type="InterPro" id="IPR013762">
    <property type="entry name" value="Integrase-like_cat_sf"/>
</dbReference>
<gene>
    <name evidence="8" type="ORF">SAMN04488061_1210</name>
</gene>
<protein>
    <submittedName>
        <fullName evidence="8">Site-specific recombinase XerD</fullName>
    </submittedName>
</protein>
<evidence type="ECO:0000313" key="9">
    <source>
        <dbReference type="Proteomes" id="UP000198795"/>
    </source>
</evidence>
<dbReference type="PROSITE" id="PS51900">
    <property type="entry name" value="CB"/>
    <property type="match status" value="1"/>
</dbReference>
<keyword evidence="4" id="KW-0233">DNA recombination</keyword>
<dbReference type="Proteomes" id="UP000198795">
    <property type="component" value="Unassembled WGS sequence"/>
</dbReference>
<evidence type="ECO:0000256" key="2">
    <source>
        <dbReference type="ARBA" id="ARBA00022908"/>
    </source>
</evidence>
<dbReference type="PROSITE" id="PS51898">
    <property type="entry name" value="TYR_RECOMBINASE"/>
    <property type="match status" value="1"/>
</dbReference>
<dbReference type="InterPro" id="IPR044068">
    <property type="entry name" value="CB"/>
</dbReference>
<proteinExistence type="predicted"/>
<dbReference type="RefSeq" id="WP_090227199.1">
    <property type="nucleotide sequence ID" value="NZ_FNJC01000001.1"/>
</dbReference>
<organism evidence="8 9">
    <name type="scientific">Filomicrobium insigne</name>
    <dbReference type="NCBI Taxonomy" id="418854"/>
    <lineage>
        <taxon>Bacteria</taxon>
        <taxon>Pseudomonadati</taxon>
        <taxon>Pseudomonadota</taxon>
        <taxon>Alphaproteobacteria</taxon>
        <taxon>Hyphomicrobiales</taxon>
        <taxon>Hyphomicrobiaceae</taxon>
        <taxon>Filomicrobium</taxon>
    </lineage>
</organism>
<dbReference type="Pfam" id="PF02899">
    <property type="entry name" value="Phage_int_SAM_1"/>
    <property type="match status" value="1"/>
</dbReference>
<feature type="domain" description="Core-binding (CB)" evidence="7">
    <location>
        <begin position="13"/>
        <end position="106"/>
    </location>
</feature>
<evidence type="ECO:0000313" key="8">
    <source>
        <dbReference type="EMBL" id="SDO44979.1"/>
    </source>
</evidence>
<comment type="caution">
    <text evidence="8">The sequence shown here is derived from an EMBL/GenBank/DDBJ whole genome shotgun (WGS) entry which is preliminary data.</text>
</comment>
<sequence>MKKNTEPACHRHDPFPTLLHSFFHEWLSEQRNASVHTIRSYRDTWRLFLRFVAERKRKKVAEIKFADLTATEVSAFLGHAEHDRKGTIGTRNCRLAAIRSFFHFVAGKEPTAIAQCTQVIAVPIKRGPIPAPCYLEPREVEAILAQPDRSTLEGLRDHALLSFLYNSGARIQEALDLTPEAIRFETPNCVRLYGKGRKERMCPLWPETVLLLKRLLERQPRRPSDRLFVNRYGEPLGASGVRFKLAAYVEAAAKMVPTLRSKTVTPHSFRHATAVHLVSAGVDVTVIRSWLGHVSLDTTNHYAQANLETKRKALERVGAPTRGGKPPSWKRDASVLDWLDSL</sequence>
<name>A0A1H0JND2_9HYPH</name>
<keyword evidence="2" id="KW-0229">DNA integration</keyword>
<dbReference type="Gene3D" id="1.10.150.130">
    <property type="match status" value="1"/>
</dbReference>
<keyword evidence="3 5" id="KW-0238">DNA-binding</keyword>
<dbReference type="PANTHER" id="PTHR30349">
    <property type="entry name" value="PHAGE INTEGRASE-RELATED"/>
    <property type="match status" value="1"/>
</dbReference>
<dbReference type="Gene3D" id="1.10.443.10">
    <property type="entry name" value="Intergrase catalytic core"/>
    <property type="match status" value="1"/>
</dbReference>
<evidence type="ECO:0000256" key="1">
    <source>
        <dbReference type="ARBA" id="ARBA00022829"/>
    </source>
</evidence>
<dbReference type="SUPFAM" id="SSF56349">
    <property type="entry name" value="DNA breaking-rejoining enzymes"/>
    <property type="match status" value="1"/>
</dbReference>